<evidence type="ECO:0000256" key="1">
    <source>
        <dbReference type="SAM" id="Phobius"/>
    </source>
</evidence>
<keyword evidence="1" id="KW-0812">Transmembrane</keyword>
<dbReference type="EMBL" id="MCGN01000004">
    <property type="protein sequence ID" value="ORY97321.1"/>
    <property type="molecule type" value="Genomic_DNA"/>
</dbReference>
<keyword evidence="3" id="KW-1185">Reference proteome</keyword>
<protein>
    <submittedName>
        <fullName evidence="2">Uncharacterized protein</fullName>
    </submittedName>
</protein>
<organism evidence="2 3">
    <name type="scientific">Syncephalastrum racemosum</name>
    <name type="common">Filamentous fungus</name>
    <dbReference type="NCBI Taxonomy" id="13706"/>
    <lineage>
        <taxon>Eukaryota</taxon>
        <taxon>Fungi</taxon>
        <taxon>Fungi incertae sedis</taxon>
        <taxon>Mucoromycota</taxon>
        <taxon>Mucoromycotina</taxon>
        <taxon>Mucoromycetes</taxon>
        <taxon>Mucorales</taxon>
        <taxon>Syncephalastraceae</taxon>
        <taxon>Syncephalastrum</taxon>
    </lineage>
</organism>
<name>A0A1X2HEH3_SYNRA</name>
<proteinExistence type="predicted"/>
<gene>
    <name evidence="2" type="ORF">BCR43DRAFT_236154</name>
</gene>
<dbReference type="InParanoid" id="A0A1X2HEH3"/>
<dbReference type="AlphaFoldDB" id="A0A1X2HEH3"/>
<evidence type="ECO:0000313" key="2">
    <source>
        <dbReference type="EMBL" id="ORY97321.1"/>
    </source>
</evidence>
<keyword evidence="1" id="KW-0472">Membrane</keyword>
<reference evidence="2 3" key="1">
    <citation type="submission" date="2016-07" db="EMBL/GenBank/DDBJ databases">
        <title>Pervasive Adenine N6-methylation of Active Genes in Fungi.</title>
        <authorList>
            <consortium name="DOE Joint Genome Institute"/>
            <person name="Mondo S.J."/>
            <person name="Dannebaum R.O."/>
            <person name="Kuo R.C."/>
            <person name="Labutti K."/>
            <person name="Haridas S."/>
            <person name="Kuo A."/>
            <person name="Salamov A."/>
            <person name="Ahrendt S.R."/>
            <person name="Lipzen A."/>
            <person name="Sullivan W."/>
            <person name="Andreopoulos W.B."/>
            <person name="Clum A."/>
            <person name="Lindquist E."/>
            <person name="Daum C."/>
            <person name="Ramamoorthy G.K."/>
            <person name="Gryganskyi A."/>
            <person name="Culley D."/>
            <person name="Magnuson J.K."/>
            <person name="James T.Y."/>
            <person name="O'Malley M.A."/>
            <person name="Stajich J.E."/>
            <person name="Spatafora J.W."/>
            <person name="Visel A."/>
            <person name="Grigoriev I.V."/>
        </authorList>
    </citation>
    <scope>NUCLEOTIDE SEQUENCE [LARGE SCALE GENOMIC DNA]</scope>
    <source>
        <strain evidence="2 3">NRRL 2496</strain>
    </source>
</reference>
<comment type="caution">
    <text evidence="2">The sequence shown here is derived from an EMBL/GenBank/DDBJ whole genome shotgun (WGS) entry which is preliminary data.</text>
</comment>
<accession>A0A1X2HEH3</accession>
<feature type="transmembrane region" description="Helical" evidence="1">
    <location>
        <begin position="56"/>
        <end position="73"/>
    </location>
</feature>
<dbReference type="Proteomes" id="UP000242180">
    <property type="component" value="Unassembled WGS sequence"/>
</dbReference>
<sequence length="116" mass="13797">MVPSNDRYVLRAMNIFDAVFECPAGEDFMEASIPKSVQNRRNNRGLWKTNRRTPSFFAWSCIMTVCSCLYLLYSDRRTYVNREWSSMTQFEFPTPSVGPTLKKKFSQYRAERRERK</sequence>
<evidence type="ECO:0000313" key="3">
    <source>
        <dbReference type="Proteomes" id="UP000242180"/>
    </source>
</evidence>
<keyword evidence="1" id="KW-1133">Transmembrane helix</keyword>